<protein>
    <submittedName>
        <fullName evidence="2">DUF1540 domain-containing protein</fullName>
    </submittedName>
</protein>
<evidence type="ECO:0000259" key="1">
    <source>
        <dbReference type="Pfam" id="PF07561"/>
    </source>
</evidence>
<evidence type="ECO:0000313" key="2">
    <source>
        <dbReference type="EMBL" id="MFC7748634.1"/>
    </source>
</evidence>
<dbReference type="Pfam" id="PF07561">
    <property type="entry name" value="DUF1540"/>
    <property type="match status" value="1"/>
</dbReference>
<evidence type="ECO:0000313" key="3">
    <source>
        <dbReference type="Proteomes" id="UP001596528"/>
    </source>
</evidence>
<gene>
    <name evidence="2" type="ORF">ACFQWB_01570</name>
</gene>
<dbReference type="RefSeq" id="WP_138787686.1">
    <property type="nucleotide sequence ID" value="NZ_JBHTGQ010000002.1"/>
</dbReference>
<name>A0ABW2UXN2_9BACL</name>
<sequence>MPEGVNCSVSNCVYWEEGNNCAAASIDVRTDAHAGNQTETDVEFADEGWVAEYGEQASAKSATCCHTFKDKRKQVNE</sequence>
<dbReference type="Proteomes" id="UP001596528">
    <property type="component" value="Unassembled WGS sequence"/>
</dbReference>
<dbReference type="InterPro" id="IPR011437">
    <property type="entry name" value="DUF1540"/>
</dbReference>
<reference evidence="3" key="1">
    <citation type="journal article" date="2019" name="Int. J. Syst. Evol. Microbiol.">
        <title>The Global Catalogue of Microorganisms (GCM) 10K type strain sequencing project: providing services to taxonomists for standard genome sequencing and annotation.</title>
        <authorList>
            <consortium name="The Broad Institute Genomics Platform"/>
            <consortium name="The Broad Institute Genome Sequencing Center for Infectious Disease"/>
            <person name="Wu L."/>
            <person name="Ma J."/>
        </authorList>
    </citation>
    <scope>NUCLEOTIDE SEQUENCE [LARGE SCALE GENOMIC DNA]</scope>
    <source>
        <strain evidence="3">JCM 18657</strain>
    </source>
</reference>
<organism evidence="2 3">
    <name type="scientific">Paenibacillus thermoaerophilus</name>
    <dbReference type="NCBI Taxonomy" id="1215385"/>
    <lineage>
        <taxon>Bacteria</taxon>
        <taxon>Bacillati</taxon>
        <taxon>Bacillota</taxon>
        <taxon>Bacilli</taxon>
        <taxon>Bacillales</taxon>
        <taxon>Paenibacillaceae</taxon>
        <taxon>Paenibacillus</taxon>
    </lineage>
</organism>
<dbReference type="EMBL" id="JBHTGQ010000002">
    <property type="protein sequence ID" value="MFC7748634.1"/>
    <property type="molecule type" value="Genomic_DNA"/>
</dbReference>
<keyword evidence="3" id="KW-1185">Reference proteome</keyword>
<feature type="domain" description="DUF1540" evidence="1">
    <location>
        <begin position="5"/>
        <end position="68"/>
    </location>
</feature>
<proteinExistence type="predicted"/>
<comment type="caution">
    <text evidence="2">The sequence shown here is derived from an EMBL/GenBank/DDBJ whole genome shotgun (WGS) entry which is preliminary data.</text>
</comment>
<accession>A0ABW2UXN2</accession>